<dbReference type="PROSITE" id="PS50851">
    <property type="entry name" value="CHEW"/>
    <property type="match status" value="3"/>
</dbReference>
<proteinExistence type="predicted"/>
<dbReference type="GO" id="GO:0007165">
    <property type="term" value="P:signal transduction"/>
    <property type="evidence" value="ECO:0007669"/>
    <property type="project" value="InterPro"/>
</dbReference>
<dbReference type="Gene3D" id="2.30.30.40">
    <property type="entry name" value="SH3 Domains"/>
    <property type="match status" value="3"/>
</dbReference>
<evidence type="ECO:0000256" key="2">
    <source>
        <dbReference type="ARBA" id="ARBA00021483"/>
    </source>
</evidence>
<dbReference type="SUPFAM" id="SSF50341">
    <property type="entry name" value="CheW-like"/>
    <property type="match status" value="3"/>
</dbReference>
<evidence type="ECO:0000313" key="6">
    <source>
        <dbReference type="EMBL" id="AFT75574.1"/>
    </source>
</evidence>
<name>A0AB33A1Q8_ALTME</name>
<feature type="domain" description="CheW-like" evidence="5">
    <location>
        <begin position="192"/>
        <end position="337"/>
    </location>
</feature>
<evidence type="ECO:0000256" key="3">
    <source>
        <dbReference type="ARBA" id="ARBA00022490"/>
    </source>
</evidence>
<feature type="region of interest" description="Disordered" evidence="4">
    <location>
        <begin position="1"/>
        <end position="20"/>
    </location>
</feature>
<evidence type="ECO:0000256" key="4">
    <source>
        <dbReference type="SAM" id="MobiDB-lite"/>
    </source>
</evidence>
<gene>
    <name evidence="6" type="ordered locus">AMEC673_14460</name>
</gene>
<dbReference type="InterPro" id="IPR002545">
    <property type="entry name" value="CheW-lke_dom"/>
</dbReference>
<organism evidence="6 7">
    <name type="scientific">Alteromonas macleodii (strain English Channel 673)</name>
    <dbReference type="NCBI Taxonomy" id="1004788"/>
    <lineage>
        <taxon>Bacteria</taxon>
        <taxon>Pseudomonadati</taxon>
        <taxon>Pseudomonadota</taxon>
        <taxon>Gammaproteobacteria</taxon>
        <taxon>Alteromonadales</taxon>
        <taxon>Alteromonadaceae</taxon>
        <taxon>Alteromonas/Salinimonas group</taxon>
        <taxon>Alteromonas</taxon>
    </lineage>
</organism>
<feature type="domain" description="CheW-like" evidence="5">
    <location>
        <begin position="21"/>
        <end position="162"/>
    </location>
</feature>
<dbReference type="Proteomes" id="UP000006296">
    <property type="component" value="Chromosome"/>
</dbReference>
<protein>
    <recommendedName>
        <fullName evidence="2">Chemotaxis protein CheW</fullName>
    </recommendedName>
</protein>
<comment type="subcellular location">
    <subcellularLocation>
        <location evidence="1">Cytoplasm</location>
    </subcellularLocation>
</comment>
<dbReference type="AlphaFoldDB" id="A0AB33A1Q8"/>
<evidence type="ECO:0000313" key="7">
    <source>
        <dbReference type="Proteomes" id="UP000006296"/>
    </source>
</evidence>
<feature type="domain" description="CheW-like" evidence="5">
    <location>
        <begin position="366"/>
        <end position="508"/>
    </location>
</feature>
<dbReference type="InterPro" id="IPR036061">
    <property type="entry name" value="CheW-like_dom_sf"/>
</dbReference>
<evidence type="ECO:0000256" key="1">
    <source>
        <dbReference type="ARBA" id="ARBA00004496"/>
    </source>
</evidence>
<dbReference type="Pfam" id="PF01584">
    <property type="entry name" value="CheW"/>
    <property type="match status" value="3"/>
</dbReference>
<dbReference type="GO" id="GO:0006935">
    <property type="term" value="P:chemotaxis"/>
    <property type="evidence" value="ECO:0007669"/>
    <property type="project" value="InterPro"/>
</dbReference>
<dbReference type="RefSeq" id="WP_014950418.1">
    <property type="nucleotide sequence ID" value="NC_018678.1"/>
</dbReference>
<reference evidence="7" key="1">
    <citation type="journal article" date="2012" name="Sci. Rep.">
        <title>Genomes of surface isolates of Alteromonas macleodii: the life of a widespread marine opportunistic copiotroph.</title>
        <authorList>
            <person name="Lopez-Perez M."/>
            <person name="Gonzaga A."/>
            <person name="Martin-Cuadrado A.B."/>
            <person name="Onyshchenko O."/>
            <person name="Ghavidel A."/>
            <person name="Ghai R."/>
            <person name="Rodriguez-Valera F."/>
        </authorList>
    </citation>
    <scope>NUCLEOTIDE SEQUENCE [LARGE SCALE GENOMIC DNA]</scope>
    <source>
        <strain evidence="7">English Channel 673</strain>
    </source>
</reference>
<feature type="compositionally biased region" description="Low complexity" evidence="4">
    <location>
        <begin position="1"/>
        <end position="15"/>
    </location>
</feature>
<keyword evidence="3" id="KW-0963">Cytoplasm</keyword>
<evidence type="ECO:0000259" key="5">
    <source>
        <dbReference type="PROSITE" id="PS50851"/>
    </source>
</evidence>
<dbReference type="InterPro" id="IPR039315">
    <property type="entry name" value="CheW"/>
</dbReference>
<sequence length="515" mass="56616">MSNENTNNETANETEPMSGGEQQFVSFMVNEERFTFPMLAVGEIIRVPTMVSVPLGPAQMIGLANLRGNVLPVYDLSTILLGAKSQESDVTRVVVVESELGSVGFLVDRVLRVYSVSSDAVIDKTSMTDSIAYDYMQGIIKQSDQPVEQILDVSALAKAQAVVKQDGNTMQLSGMQHIDNDAPEDSQEDENLQQLVCFSLEEQEFAFHLQDVEEIVRVPAEISQLPDSAPSVLGLVNLRGRIIPIVDLSNSIGMMRTEINEASRIVVTQNSEFGSVGFVVAKVSNVVSISEAELESVPSVCNDGAESGLLEAVYRSDGGKRLVSIINLSNIYSRALMSALTSLDADIQQESQMNDGNDLAIDEDDCEQYVIFWINGQEYGVSIDDTQEITRVPEKLESVPSTPDYLKGIVNLRGTVLPVIDLRSRLGMPCSETSERQRIVVLTKDKQRTGFIVDGVAEVKTVVRQTIEEAPSLSEMQSEFLNRLIKLNDEKRIIQIIEPKVLLDDNAVSKAQEQC</sequence>
<dbReference type="GO" id="GO:0005829">
    <property type="term" value="C:cytosol"/>
    <property type="evidence" value="ECO:0007669"/>
    <property type="project" value="TreeGrafter"/>
</dbReference>
<dbReference type="PANTHER" id="PTHR22617">
    <property type="entry name" value="CHEMOTAXIS SENSOR HISTIDINE KINASE-RELATED"/>
    <property type="match status" value="1"/>
</dbReference>
<dbReference type="PANTHER" id="PTHR22617:SF45">
    <property type="entry name" value="CHEMOTAXIS PROTEIN CHEW"/>
    <property type="match status" value="1"/>
</dbReference>
<dbReference type="SMART" id="SM00260">
    <property type="entry name" value="CheW"/>
    <property type="match status" value="3"/>
</dbReference>
<dbReference type="Gene3D" id="2.40.50.180">
    <property type="entry name" value="CheA-289, Domain 4"/>
    <property type="match status" value="3"/>
</dbReference>
<dbReference type="EMBL" id="CP003844">
    <property type="protein sequence ID" value="AFT75574.1"/>
    <property type="molecule type" value="Genomic_DNA"/>
</dbReference>
<dbReference type="KEGG" id="amg:AMEC673_14460"/>
<accession>A0AB33A1Q8</accession>